<proteinExistence type="predicted"/>
<evidence type="ECO:0000313" key="3">
    <source>
        <dbReference type="Proteomes" id="UP000030745"/>
    </source>
</evidence>
<feature type="transmembrane region" description="Helical" evidence="1">
    <location>
        <begin position="149"/>
        <end position="169"/>
    </location>
</feature>
<name>A0A067BNW4_SAPPC</name>
<dbReference type="EMBL" id="KK583329">
    <property type="protein sequence ID" value="KDO19938.1"/>
    <property type="molecule type" value="Genomic_DNA"/>
</dbReference>
<keyword evidence="3" id="KW-1185">Reference proteome</keyword>
<sequence length="194" mass="19505">MANDATALPTAIASLTLALPLLLAGCRNRRYTGVFSGFLLGGVLATALGAPPGVVLGLGLGIAIGGGLHDRFGGFCTVAVAACILLSFFCGLLRLGAVATPIVSGVAAIGLGVASRDSRDGRLLASAFTGAVVASTGFLVLTAQTFTGFFYAMAIVFGVFFVVGIIVQIKYTAPPDGLRTLRTVPLLPTSTNAG</sequence>
<dbReference type="RefSeq" id="XP_012209376.1">
    <property type="nucleotide sequence ID" value="XM_012353986.1"/>
</dbReference>
<feature type="transmembrane region" description="Helical" evidence="1">
    <location>
        <begin position="95"/>
        <end position="114"/>
    </location>
</feature>
<keyword evidence="1" id="KW-0472">Membrane</keyword>
<dbReference type="VEuPathDB" id="FungiDB:SPRG_14845"/>
<evidence type="ECO:0000313" key="2">
    <source>
        <dbReference type="EMBL" id="KDO19938.1"/>
    </source>
</evidence>
<feature type="transmembrane region" description="Helical" evidence="1">
    <location>
        <begin position="34"/>
        <end position="60"/>
    </location>
</feature>
<gene>
    <name evidence="2" type="ORF">SPRG_14845</name>
</gene>
<keyword evidence="1" id="KW-0812">Transmembrane</keyword>
<dbReference type="GeneID" id="24136629"/>
<feature type="transmembrane region" description="Helical" evidence="1">
    <location>
        <begin position="123"/>
        <end position="143"/>
    </location>
</feature>
<protein>
    <submittedName>
        <fullName evidence="2">Uncharacterized protein</fullName>
    </submittedName>
</protein>
<evidence type="ECO:0000256" key="1">
    <source>
        <dbReference type="SAM" id="Phobius"/>
    </source>
</evidence>
<reference evidence="2 3" key="1">
    <citation type="journal article" date="2013" name="PLoS Genet.">
        <title>Distinctive expansion of potential virulence genes in the genome of the oomycete fish pathogen Saprolegnia parasitica.</title>
        <authorList>
            <person name="Jiang R.H."/>
            <person name="de Bruijn I."/>
            <person name="Haas B.J."/>
            <person name="Belmonte R."/>
            <person name="Lobach L."/>
            <person name="Christie J."/>
            <person name="van den Ackerveken G."/>
            <person name="Bottin A."/>
            <person name="Bulone V."/>
            <person name="Diaz-Moreno S.M."/>
            <person name="Dumas B."/>
            <person name="Fan L."/>
            <person name="Gaulin E."/>
            <person name="Govers F."/>
            <person name="Grenville-Briggs L.J."/>
            <person name="Horner N.R."/>
            <person name="Levin J.Z."/>
            <person name="Mammella M."/>
            <person name="Meijer H.J."/>
            <person name="Morris P."/>
            <person name="Nusbaum C."/>
            <person name="Oome S."/>
            <person name="Phillips A.J."/>
            <person name="van Rooyen D."/>
            <person name="Rzeszutek E."/>
            <person name="Saraiva M."/>
            <person name="Secombes C.J."/>
            <person name="Seidl M.F."/>
            <person name="Snel B."/>
            <person name="Stassen J.H."/>
            <person name="Sykes S."/>
            <person name="Tripathy S."/>
            <person name="van den Berg H."/>
            <person name="Vega-Arreguin J.C."/>
            <person name="Wawra S."/>
            <person name="Young S.K."/>
            <person name="Zeng Q."/>
            <person name="Dieguez-Uribeondo J."/>
            <person name="Russ C."/>
            <person name="Tyler B.M."/>
            <person name="van West P."/>
        </authorList>
    </citation>
    <scope>NUCLEOTIDE SEQUENCE [LARGE SCALE GENOMIC DNA]</scope>
    <source>
        <strain evidence="2 3">CBS 223.65</strain>
    </source>
</reference>
<dbReference type="Proteomes" id="UP000030745">
    <property type="component" value="Unassembled WGS sequence"/>
</dbReference>
<dbReference type="KEGG" id="spar:SPRG_14845"/>
<feature type="transmembrane region" description="Helical" evidence="1">
    <location>
        <begin position="72"/>
        <end position="89"/>
    </location>
</feature>
<dbReference type="AlphaFoldDB" id="A0A067BNW4"/>
<organism evidence="2 3">
    <name type="scientific">Saprolegnia parasitica (strain CBS 223.65)</name>
    <dbReference type="NCBI Taxonomy" id="695850"/>
    <lineage>
        <taxon>Eukaryota</taxon>
        <taxon>Sar</taxon>
        <taxon>Stramenopiles</taxon>
        <taxon>Oomycota</taxon>
        <taxon>Saprolegniomycetes</taxon>
        <taxon>Saprolegniales</taxon>
        <taxon>Saprolegniaceae</taxon>
        <taxon>Saprolegnia</taxon>
    </lineage>
</organism>
<accession>A0A067BNW4</accession>
<keyword evidence="1" id="KW-1133">Transmembrane helix</keyword>